<dbReference type="EMBL" id="AB923925">
    <property type="protein sequence ID" value="BAQ08220.1"/>
    <property type="molecule type" value="Genomic_RNA"/>
</dbReference>
<name>A0A0A8JEM9_9CLOS</name>
<evidence type="ECO:0000313" key="1">
    <source>
        <dbReference type="EMBL" id="BAQ08220.1"/>
    </source>
</evidence>
<organism evidence="1">
    <name type="scientific">Persimmon virus B</name>
    <dbReference type="NCBI Taxonomy" id="1493829"/>
    <lineage>
        <taxon>Viruses</taxon>
        <taxon>Riboviria</taxon>
        <taxon>Orthornavirae</taxon>
        <taxon>Kitrinoviricota</taxon>
        <taxon>Alsuviricetes</taxon>
        <taxon>Martellivirales</taxon>
        <taxon>Closteroviridae</taxon>
        <taxon>Olivavirus</taxon>
        <taxon>Olivavirus betadiospyri</taxon>
    </lineage>
</organism>
<sequence length="503" mass="58989">MRGVGSVTMPVQTRYWQQGHLFRIFFGQQDIEKYVDDAIKTYYYRDYSVQLQYVFEDNFRVINLSQYVTSTSSISTAYNEYNLLYYYVIRGDYSAKVVGYQPYILLRGILEKDITTSNLLRLIDLPKERLWANMKFKPYESPFKELEAEDRLFYVNLSVVTGEVVTKISSVPVAKDVFPDVAVSEIVSSGLPLKYILPKLFFHGVRVLNGNVATKLYVQYNHVLVVLSNILSGYNHLFMLNSSFTKYAVTFFGWMAMYFDNYSQQNYNTGEKWEEVMRFCTNPLTTLFIKFDDYDLHRVRWITPDKFDKVLQYVNYVSYGGLALSDYQELVWTPKVYDKDSFCTLSAIFIGLVSTSVKVDPVLVLGAIIAYYSIHGTCKWRMESRPRYFSFYSYGNKVTCDFKYLEIKFDMMQNFVKGYSVRRVYLGSAGDLCVDFLRLVGLELPLRWKRVSWLPYKDVRYVDYHKHVTNKNMLKKNIRASIGAYGNVVTTNAFEARKWRDLW</sequence>
<proteinExistence type="predicted"/>
<accession>A0A0A8JEM9</accession>
<protein>
    <submittedName>
        <fullName evidence="1">59 kDa protein</fullName>
    </submittedName>
</protein>
<gene>
    <name evidence="1" type="primary">p59</name>
</gene>
<reference evidence="1" key="1">
    <citation type="submission" date="2014-04" db="EMBL/GenBank/DDBJ databases">
        <title>An assemblage of novel putative closterovirus variants from American persimmon.</title>
        <authorList>
            <person name="Ito T."/>
            <person name="Sato A."/>
            <person name="Suzaki K."/>
        </authorList>
    </citation>
    <scope>NUCLEOTIDE SEQUENCE</scope>
    <source>
        <strain evidence="1">Variant 2</strain>
    </source>
</reference>